<accession>A0A2K3CWQ6</accession>
<dbReference type="InParanoid" id="A0A2K3CWQ6"/>
<dbReference type="EMBL" id="CM008976">
    <property type="protein sequence ID" value="PNW72722.1"/>
    <property type="molecule type" value="Genomic_DNA"/>
</dbReference>
<dbReference type="KEGG" id="cre:CHLRE_15g639136v5"/>
<keyword evidence="2" id="KW-1185">Reference proteome</keyword>
<gene>
    <name evidence="1" type="ORF">CHLRE_15g639136v5</name>
</gene>
<protein>
    <submittedName>
        <fullName evidence="1">Uncharacterized protein</fullName>
    </submittedName>
</protein>
<dbReference type="RefSeq" id="XP_042916487.1">
    <property type="nucleotide sequence ID" value="XM_043070604.1"/>
</dbReference>
<evidence type="ECO:0000313" key="2">
    <source>
        <dbReference type="Proteomes" id="UP000006906"/>
    </source>
</evidence>
<sequence length="79" mass="8375">MRGTRKARCELQSKSQSLDGWRSGLATHVVTWGVSAEGARRTGQTAAASGANAAEMQLIGQDQRTAQVDGLKHGQYDCG</sequence>
<organism evidence="1 2">
    <name type="scientific">Chlamydomonas reinhardtii</name>
    <name type="common">Chlamydomonas smithii</name>
    <dbReference type="NCBI Taxonomy" id="3055"/>
    <lineage>
        <taxon>Eukaryota</taxon>
        <taxon>Viridiplantae</taxon>
        <taxon>Chlorophyta</taxon>
        <taxon>core chlorophytes</taxon>
        <taxon>Chlorophyceae</taxon>
        <taxon>CS clade</taxon>
        <taxon>Chlamydomonadales</taxon>
        <taxon>Chlamydomonadaceae</taxon>
        <taxon>Chlamydomonas</taxon>
    </lineage>
</organism>
<dbReference type="GeneID" id="66056424"/>
<name>A0A2K3CWQ6_CHLRE</name>
<evidence type="ECO:0000313" key="1">
    <source>
        <dbReference type="EMBL" id="PNW72722.1"/>
    </source>
</evidence>
<reference evidence="1 2" key="1">
    <citation type="journal article" date="2007" name="Science">
        <title>The Chlamydomonas genome reveals the evolution of key animal and plant functions.</title>
        <authorList>
            <person name="Merchant S.S."/>
            <person name="Prochnik S.E."/>
            <person name="Vallon O."/>
            <person name="Harris E.H."/>
            <person name="Karpowicz S.J."/>
            <person name="Witman G.B."/>
            <person name="Terry A."/>
            <person name="Salamov A."/>
            <person name="Fritz-Laylin L.K."/>
            <person name="Marechal-Drouard L."/>
            <person name="Marshall W.F."/>
            <person name="Qu L.H."/>
            <person name="Nelson D.R."/>
            <person name="Sanderfoot A.A."/>
            <person name="Spalding M.H."/>
            <person name="Kapitonov V.V."/>
            <person name="Ren Q."/>
            <person name="Ferris P."/>
            <person name="Lindquist E."/>
            <person name="Shapiro H."/>
            <person name="Lucas S.M."/>
            <person name="Grimwood J."/>
            <person name="Schmutz J."/>
            <person name="Cardol P."/>
            <person name="Cerutti H."/>
            <person name="Chanfreau G."/>
            <person name="Chen C.L."/>
            <person name="Cognat V."/>
            <person name="Croft M.T."/>
            <person name="Dent R."/>
            <person name="Dutcher S."/>
            <person name="Fernandez E."/>
            <person name="Fukuzawa H."/>
            <person name="Gonzalez-Ballester D."/>
            <person name="Gonzalez-Halphen D."/>
            <person name="Hallmann A."/>
            <person name="Hanikenne M."/>
            <person name="Hippler M."/>
            <person name="Inwood W."/>
            <person name="Jabbari K."/>
            <person name="Kalanon M."/>
            <person name="Kuras R."/>
            <person name="Lefebvre P.A."/>
            <person name="Lemaire S.D."/>
            <person name="Lobanov A.V."/>
            <person name="Lohr M."/>
            <person name="Manuell A."/>
            <person name="Meier I."/>
            <person name="Mets L."/>
            <person name="Mittag M."/>
            <person name="Mittelmeier T."/>
            <person name="Moroney J.V."/>
            <person name="Moseley J."/>
            <person name="Napoli C."/>
            <person name="Nedelcu A.M."/>
            <person name="Niyogi K."/>
            <person name="Novoselov S.V."/>
            <person name="Paulsen I.T."/>
            <person name="Pazour G."/>
            <person name="Purton S."/>
            <person name="Ral J.P."/>
            <person name="Riano-Pachon D.M."/>
            <person name="Riekhof W."/>
            <person name="Rymarquis L."/>
            <person name="Schroda M."/>
            <person name="Stern D."/>
            <person name="Umen J."/>
            <person name="Willows R."/>
            <person name="Wilson N."/>
            <person name="Zimmer S.L."/>
            <person name="Allmer J."/>
            <person name="Balk J."/>
            <person name="Bisova K."/>
            <person name="Chen C.J."/>
            <person name="Elias M."/>
            <person name="Gendler K."/>
            <person name="Hauser C."/>
            <person name="Lamb M.R."/>
            <person name="Ledford H."/>
            <person name="Long J.C."/>
            <person name="Minagawa J."/>
            <person name="Page M.D."/>
            <person name="Pan J."/>
            <person name="Pootakham W."/>
            <person name="Roje S."/>
            <person name="Rose A."/>
            <person name="Stahlberg E."/>
            <person name="Terauchi A.M."/>
            <person name="Yang P."/>
            <person name="Ball S."/>
            <person name="Bowler C."/>
            <person name="Dieckmann C.L."/>
            <person name="Gladyshev V.N."/>
            <person name="Green P."/>
            <person name="Jorgensen R."/>
            <person name="Mayfield S."/>
            <person name="Mueller-Roeber B."/>
            <person name="Rajamani S."/>
            <person name="Sayre R.T."/>
            <person name="Brokstein P."/>
            <person name="Dubchak I."/>
            <person name="Goodstein D."/>
            <person name="Hornick L."/>
            <person name="Huang Y.W."/>
            <person name="Jhaveri J."/>
            <person name="Luo Y."/>
            <person name="Martinez D."/>
            <person name="Ngau W.C."/>
            <person name="Otillar B."/>
            <person name="Poliakov A."/>
            <person name="Porter A."/>
            <person name="Szajkowski L."/>
            <person name="Werner G."/>
            <person name="Zhou K."/>
            <person name="Grigoriev I.V."/>
            <person name="Rokhsar D.S."/>
            <person name="Grossman A.R."/>
        </authorList>
    </citation>
    <scope>NUCLEOTIDE SEQUENCE [LARGE SCALE GENOMIC DNA]</scope>
    <source>
        <strain evidence="2">CC-503</strain>
    </source>
</reference>
<dbReference type="Gramene" id="PNW72722">
    <property type="protein sequence ID" value="PNW72722"/>
    <property type="gene ID" value="CHLRE_15g639136v5"/>
</dbReference>
<proteinExistence type="predicted"/>
<dbReference type="AlphaFoldDB" id="A0A2K3CWQ6"/>
<dbReference type="Proteomes" id="UP000006906">
    <property type="component" value="Chromosome 15"/>
</dbReference>